<organism evidence="1 2">
    <name type="scientific">Pedobacter africanus</name>
    <dbReference type="NCBI Taxonomy" id="151894"/>
    <lineage>
        <taxon>Bacteria</taxon>
        <taxon>Pseudomonadati</taxon>
        <taxon>Bacteroidota</taxon>
        <taxon>Sphingobacteriia</taxon>
        <taxon>Sphingobacteriales</taxon>
        <taxon>Sphingobacteriaceae</taxon>
        <taxon>Pedobacter</taxon>
    </lineage>
</organism>
<dbReference type="EMBL" id="JAVDTF010000002">
    <property type="protein sequence ID" value="MDR6784067.1"/>
    <property type="molecule type" value="Genomic_DNA"/>
</dbReference>
<sequence>MKKINYTLILMLLACLTLISCKKFLEKEPFGKTGKNTLFETVEGAKMAINGSYNSMLAYYKNEFAMYADITSDNLIKGNKASVLLPQFNFQSSSGDDALAVGDLWLHMYETLNNVNNILNAVPELKTKFPNQVKTLDSITGQALVMRAICHFDLSRVYAQPYNYTADASHLGIPLLFKTPSPGWQVARNTMKETYDQVILDLKNALPFLQQHANGTVQTSISYQAALALLSRVYLYQGNWEQCVTYADQVIANTAYLLADAANYKSTFLLKPSLTLKPEVIFQLTNTGLTNGGSSIPTVYSDSTGAQYSASAKLKSLFDPDDIRLTQMFTIPKKGENAGKYLTVKYADGTVTAINPPAIQVIRLSEVYLNRAEAKWNLQRYTEAANDIKTISQRAHPSRTIDITYSSNSDLYKQIAEERNRELCFENHRFFDIIRRKEPLQRGIDCNSSTCSLTYPNDKFVLPIPNKEVEANKAMKQNPGYN</sequence>
<gene>
    <name evidence="1" type="ORF">J2X78_002632</name>
</gene>
<comment type="caution">
    <text evidence="1">The sequence shown here is derived from an EMBL/GenBank/DDBJ whole genome shotgun (WGS) entry which is preliminary data.</text>
</comment>
<evidence type="ECO:0000313" key="1">
    <source>
        <dbReference type="EMBL" id="MDR6784067.1"/>
    </source>
</evidence>
<protein>
    <submittedName>
        <fullName evidence="1">Uncharacterized protein</fullName>
    </submittedName>
</protein>
<accession>A0ACC6KY11</accession>
<reference evidence="1" key="1">
    <citation type="submission" date="2023-07" db="EMBL/GenBank/DDBJ databases">
        <title>Sorghum-associated microbial communities from plants grown in Nebraska, USA.</title>
        <authorList>
            <person name="Schachtman D."/>
        </authorList>
    </citation>
    <scope>NUCLEOTIDE SEQUENCE</scope>
    <source>
        <strain evidence="1">2697</strain>
    </source>
</reference>
<evidence type="ECO:0000313" key="2">
    <source>
        <dbReference type="Proteomes" id="UP001246858"/>
    </source>
</evidence>
<proteinExistence type="predicted"/>
<keyword evidence="2" id="KW-1185">Reference proteome</keyword>
<dbReference type="Proteomes" id="UP001246858">
    <property type="component" value="Unassembled WGS sequence"/>
</dbReference>
<name>A0ACC6KY11_9SPHI</name>